<dbReference type="Proteomes" id="UP000730482">
    <property type="component" value="Unassembled WGS sequence"/>
</dbReference>
<dbReference type="PANTHER" id="PTHR33392:SF6">
    <property type="entry name" value="POLYISOPRENYL-TEICHOIC ACID--PEPTIDOGLYCAN TEICHOIC ACID TRANSFERASE TAGU"/>
    <property type="match status" value="1"/>
</dbReference>
<dbReference type="Gene3D" id="3.30.70.2390">
    <property type="match status" value="1"/>
</dbReference>
<evidence type="ECO:0000256" key="1">
    <source>
        <dbReference type="ARBA" id="ARBA00006068"/>
    </source>
</evidence>
<keyword evidence="7" id="KW-1185">Reference proteome</keyword>
<dbReference type="NCBIfam" id="TIGR00350">
    <property type="entry name" value="lytR_cpsA_psr"/>
    <property type="match status" value="1"/>
</dbReference>
<evidence type="ECO:0000259" key="5">
    <source>
        <dbReference type="Pfam" id="PF13399"/>
    </source>
</evidence>
<dbReference type="InterPro" id="IPR050922">
    <property type="entry name" value="LytR/CpsA/Psr_CW_biosynth"/>
</dbReference>
<feature type="domain" description="LytR/CpsA/Psr regulator C-terminal" evidence="5">
    <location>
        <begin position="549"/>
        <end position="633"/>
    </location>
</feature>
<evidence type="ECO:0000313" key="6">
    <source>
        <dbReference type="EMBL" id="MBS2547558.1"/>
    </source>
</evidence>
<evidence type="ECO:0000256" key="2">
    <source>
        <dbReference type="SAM" id="MobiDB-lite"/>
    </source>
</evidence>
<feature type="compositionally biased region" description="Gly residues" evidence="2">
    <location>
        <begin position="124"/>
        <end position="138"/>
    </location>
</feature>
<dbReference type="RefSeq" id="WP_212009141.1">
    <property type="nucleotide sequence ID" value="NZ_JAAFYZ010000030.1"/>
</dbReference>
<feature type="compositionally biased region" description="Basic and acidic residues" evidence="2">
    <location>
        <begin position="319"/>
        <end position="335"/>
    </location>
</feature>
<evidence type="ECO:0000313" key="7">
    <source>
        <dbReference type="Proteomes" id="UP000730482"/>
    </source>
</evidence>
<comment type="similarity">
    <text evidence="1">Belongs to the LytR/CpsA/Psr (LCP) family.</text>
</comment>
<gene>
    <name evidence="6" type="ORF">KGQ19_11815</name>
</gene>
<sequence length="685" mass="71073">MSDWYPEDGDYRGDGGRRGGGGERWRGGDDYRGGGGGRREEPEQPWRAAQAQRRPEPPQQQRDNGGWQQQPPRARPDDPTHHGGPGDWHAAEQTSVMGQQAPDGYGDAADEYDYDDDHLESGRRGGAGGGGRRGGGRGAVDPGPGKARKRGVLAGRITAATMSAIVVLATGFVWYAHKSLTDGLHTSDSISQIKPGQDGYVAPHAGTDVNLLLIGLDSRKDMNGNDLPTSLVEDELHAGSSDIGGYNTNVLILMHIPANGGQVTAYSIPRDSDVERPGGPAAIPGVGTVQVPDMGMGKIKEAYGDAKAFADQKINASGKKPDKATEESESREVGREATIRAVQKLTGVRVDHLAEVNLVGFYDIVKQIGSIQVCLKAPAYDPIEDGAGTGINLPAGVSTIDAATALQFVRQRFHLPNGDLDRTHRQQAFLTSVMQALKKKGVLSDVGSMQGLFNVVKNDIVIDNQWDVLDFASQASNLTGGNAQFITLPTTGTVTVNGEEALTVDPNAIKNQVTSAFNNDAAVAPPPTTASSSTPPPSAPSTTPVPPATITVLNGTTTTSLALKAGGALFDDGIPVSKTGNGGNGVQHTTIRYGAGEEALAKQIQAKLGTKLAPESSSSLPKGSITVTLGYDYKLPPAKSTAPPSGQPSGGATSVPTDGSSDSSGLSSGGAVSAAGSQDGIPCVY</sequence>
<feature type="region of interest" description="Disordered" evidence="2">
    <location>
        <begin position="314"/>
        <end position="335"/>
    </location>
</feature>
<dbReference type="Gene3D" id="3.40.630.190">
    <property type="entry name" value="LCP protein"/>
    <property type="match status" value="1"/>
</dbReference>
<feature type="compositionally biased region" description="Pro residues" evidence="2">
    <location>
        <begin position="524"/>
        <end position="547"/>
    </location>
</feature>
<organism evidence="6 7">
    <name type="scientific">Catenulispora pinistramenti</name>
    <dbReference type="NCBI Taxonomy" id="2705254"/>
    <lineage>
        <taxon>Bacteria</taxon>
        <taxon>Bacillati</taxon>
        <taxon>Actinomycetota</taxon>
        <taxon>Actinomycetes</taxon>
        <taxon>Catenulisporales</taxon>
        <taxon>Catenulisporaceae</taxon>
        <taxon>Catenulispora</taxon>
    </lineage>
</organism>
<evidence type="ECO:0000256" key="3">
    <source>
        <dbReference type="SAM" id="Phobius"/>
    </source>
</evidence>
<evidence type="ECO:0000259" key="4">
    <source>
        <dbReference type="Pfam" id="PF03816"/>
    </source>
</evidence>
<keyword evidence="3" id="KW-1133">Transmembrane helix</keyword>
<feature type="domain" description="Cell envelope-related transcriptional attenuator" evidence="4">
    <location>
        <begin position="247"/>
        <end position="438"/>
    </location>
</feature>
<name>A0ABS5KNC2_9ACTN</name>
<dbReference type="InterPro" id="IPR027381">
    <property type="entry name" value="LytR/CpsA/Psr_C"/>
</dbReference>
<feature type="compositionally biased region" description="Low complexity" evidence="2">
    <location>
        <begin position="658"/>
        <end position="685"/>
    </location>
</feature>
<dbReference type="EMBL" id="JAAFYZ010000030">
    <property type="protein sequence ID" value="MBS2547558.1"/>
    <property type="molecule type" value="Genomic_DNA"/>
</dbReference>
<dbReference type="InterPro" id="IPR004474">
    <property type="entry name" value="LytR_CpsA_psr"/>
</dbReference>
<dbReference type="Pfam" id="PF13399">
    <property type="entry name" value="LytR_C"/>
    <property type="match status" value="1"/>
</dbReference>
<feature type="compositionally biased region" description="Basic and acidic residues" evidence="2">
    <location>
        <begin position="9"/>
        <end position="44"/>
    </location>
</feature>
<feature type="region of interest" description="Disordered" evidence="2">
    <location>
        <begin position="519"/>
        <end position="548"/>
    </location>
</feature>
<keyword evidence="3" id="KW-0472">Membrane</keyword>
<dbReference type="Pfam" id="PF03816">
    <property type="entry name" value="LytR_cpsA_psr"/>
    <property type="match status" value="1"/>
</dbReference>
<keyword evidence="3" id="KW-0812">Transmembrane</keyword>
<feature type="compositionally biased region" description="Acidic residues" evidence="2">
    <location>
        <begin position="108"/>
        <end position="118"/>
    </location>
</feature>
<feature type="region of interest" description="Disordered" evidence="2">
    <location>
        <begin position="1"/>
        <end position="148"/>
    </location>
</feature>
<feature type="region of interest" description="Disordered" evidence="2">
    <location>
        <begin position="638"/>
        <end position="685"/>
    </location>
</feature>
<comment type="caution">
    <text evidence="6">The sequence shown here is derived from an EMBL/GenBank/DDBJ whole genome shotgun (WGS) entry which is preliminary data.</text>
</comment>
<dbReference type="PANTHER" id="PTHR33392">
    <property type="entry name" value="POLYISOPRENYL-TEICHOIC ACID--PEPTIDOGLYCAN TEICHOIC ACID TRANSFERASE TAGU"/>
    <property type="match status" value="1"/>
</dbReference>
<feature type="transmembrane region" description="Helical" evidence="3">
    <location>
        <begin position="153"/>
        <end position="176"/>
    </location>
</feature>
<accession>A0ABS5KNC2</accession>
<protein>
    <submittedName>
        <fullName evidence="6">LCP family protein</fullName>
    </submittedName>
</protein>
<proteinExistence type="inferred from homology"/>
<feature type="compositionally biased region" description="Low complexity" evidence="2">
    <location>
        <begin position="59"/>
        <end position="72"/>
    </location>
</feature>
<reference evidence="6 7" key="1">
    <citation type="submission" date="2020-02" db="EMBL/GenBank/DDBJ databases">
        <title>Acidophilic actinobacteria isolated from forest soil.</title>
        <authorList>
            <person name="Golinska P."/>
        </authorList>
    </citation>
    <scope>NUCLEOTIDE SEQUENCE [LARGE SCALE GENOMIC DNA]</scope>
    <source>
        <strain evidence="6 7">NL8</strain>
    </source>
</reference>